<evidence type="ECO:0000313" key="3">
    <source>
        <dbReference type="Proteomes" id="UP000626370"/>
    </source>
</evidence>
<evidence type="ECO:0000256" key="1">
    <source>
        <dbReference type="SAM" id="MobiDB-lite"/>
    </source>
</evidence>
<keyword evidence="3" id="KW-1185">Reference proteome</keyword>
<dbReference type="Proteomes" id="UP000626370">
    <property type="component" value="Unassembled WGS sequence"/>
</dbReference>
<feature type="region of interest" description="Disordered" evidence="1">
    <location>
        <begin position="84"/>
        <end position="128"/>
    </location>
</feature>
<proteinExistence type="predicted"/>
<dbReference type="EMBL" id="BNAH01000005">
    <property type="protein sequence ID" value="GHE87420.1"/>
    <property type="molecule type" value="Genomic_DNA"/>
</dbReference>
<organism evidence="2 3">
    <name type="scientific">Thalassotalea profundi</name>
    <dbReference type="NCBI Taxonomy" id="2036687"/>
    <lineage>
        <taxon>Bacteria</taxon>
        <taxon>Pseudomonadati</taxon>
        <taxon>Pseudomonadota</taxon>
        <taxon>Gammaproteobacteria</taxon>
        <taxon>Alteromonadales</taxon>
        <taxon>Colwelliaceae</taxon>
        <taxon>Thalassotalea</taxon>
    </lineage>
</organism>
<evidence type="ECO:0000313" key="2">
    <source>
        <dbReference type="EMBL" id="GHE87420.1"/>
    </source>
</evidence>
<sequence length="150" mass="16227">MKTDNPILGECTCDACGNNAGIKRKRTGKKLLYLHCPNCGLDQRSGALIQAKWQAIIDGVELPSEKAEKIAELQPISTETASEIKTEVTPEISENWQPDNNIEKVMKNDNSGTKTRPDKSEQESSESSGGILKIFGAIAGIALVIAKTRS</sequence>
<comment type="caution">
    <text evidence="2">The sequence shown here is derived from an EMBL/GenBank/DDBJ whole genome shotgun (WGS) entry which is preliminary data.</text>
</comment>
<reference evidence="3" key="1">
    <citation type="journal article" date="2019" name="Int. J. Syst. Evol. Microbiol.">
        <title>The Global Catalogue of Microorganisms (GCM) 10K type strain sequencing project: providing services to taxonomists for standard genome sequencing and annotation.</title>
        <authorList>
            <consortium name="The Broad Institute Genomics Platform"/>
            <consortium name="The Broad Institute Genome Sequencing Center for Infectious Disease"/>
            <person name="Wu L."/>
            <person name="Ma J."/>
        </authorList>
    </citation>
    <scope>NUCLEOTIDE SEQUENCE [LARGE SCALE GENOMIC DNA]</scope>
    <source>
        <strain evidence="3">CGMCC 1.15922</strain>
    </source>
</reference>
<name>A0ABQ3IKV2_9GAMM</name>
<accession>A0ABQ3IKV2</accession>
<gene>
    <name evidence="2" type="ORF">GCM10011501_16100</name>
</gene>
<protein>
    <submittedName>
        <fullName evidence="2">Uncharacterized protein</fullName>
    </submittedName>
</protein>
<dbReference type="RefSeq" id="WP_189377747.1">
    <property type="nucleotide sequence ID" value="NZ_BNAH01000005.1"/>
</dbReference>